<dbReference type="SUPFAM" id="SSF81383">
    <property type="entry name" value="F-box domain"/>
    <property type="match status" value="1"/>
</dbReference>
<dbReference type="PROSITE" id="PS50181">
    <property type="entry name" value="FBOX"/>
    <property type="match status" value="1"/>
</dbReference>
<dbReference type="Pfam" id="PF00646">
    <property type="entry name" value="F-box"/>
    <property type="match status" value="1"/>
</dbReference>
<dbReference type="InterPro" id="IPR036047">
    <property type="entry name" value="F-box-like_dom_sf"/>
</dbReference>
<feature type="region of interest" description="Disordered" evidence="1">
    <location>
        <begin position="1"/>
        <end position="21"/>
    </location>
</feature>
<dbReference type="CDD" id="cd22157">
    <property type="entry name" value="F-box_AtFBW1-like"/>
    <property type="match status" value="1"/>
</dbReference>
<protein>
    <submittedName>
        <fullName evidence="3">F-box only protein 13</fullName>
    </submittedName>
</protein>
<proteinExistence type="predicted"/>
<evidence type="ECO:0000313" key="3">
    <source>
        <dbReference type="EMBL" id="KAL1552507.1"/>
    </source>
</evidence>
<evidence type="ECO:0000256" key="1">
    <source>
        <dbReference type="SAM" id="MobiDB-lite"/>
    </source>
</evidence>
<comment type="caution">
    <text evidence="3">The sequence shown here is derived from an EMBL/GenBank/DDBJ whole genome shotgun (WGS) entry which is preliminary data.</text>
</comment>
<name>A0ABD1H7W4_SALDI</name>
<organism evidence="3 4">
    <name type="scientific">Salvia divinorum</name>
    <name type="common">Maria pastora</name>
    <name type="synonym">Diviner's sage</name>
    <dbReference type="NCBI Taxonomy" id="28513"/>
    <lineage>
        <taxon>Eukaryota</taxon>
        <taxon>Viridiplantae</taxon>
        <taxon>Streptophyta</taxon>
        <taxon>Embryophyta</taxon>
        <taxon>Tracheophyta</taxon>
        <taxon>Spermatophyta</taxon>
        <taxon>Magnoliopsida</taxon>
        <taxon>eudicotyledons</taxon>
        <taxon>Gunneridae</taxon>
        <taxon>Pentapetalae</taxon>
        <taxon>asterids</taxon>
        <taxon>lamiids</taxon>
        <taxon>Lamiales</taxon>
        <taxon>Lamiaceae</taxon>
        <taxon>Nepetoideae</taxon>
        <taxon>Mentheae</taxon>
        <taxon>Salviinae</taxon>
        <taxon>Salvia</taxon>
        <taxon>Salvia subgen. Calosphace</taxon>
    </lineage>
</organism>
<evidence type="ECO:0000259" key="2">
    <source>
        <dbReference type="PROSITE" id="PS50181"/>
    </source>
</evidence>
<dbReference type="InterPro" id="IPR050796">
    <property type="entry name" value="SCF_F-box_component"/>
</dbReference>
<accession>A0ABD1H7W4</accession>
<dbReference type="AlphaFoldDB" id="A0ABD1H7W4"/>
<reference evidence="3 4" key="1">
    <citation type="submission" date="2024-06" db="EMBL/GenBank/DDBJ databases">
        <title>A chromosome level genome sequence of Diviner's sage (Salvia divinorum).</title>
        <authorList>
            <person name="Ford S.A."/>
            <person name="Ro D.-K."/>
            <person name="Ness R.W."/>
            <person name="Phillips M.A."/>
        </authorList>
    </citation>
    <scope>NUCLEOTIDE SEQUENCE [LARGE SCALE GENOMIC DNA]</scope>
    <source>
        <strain evidence="3">SAF-2024a</strain>
        <tissue evidence="3">Leaf</tissue>
    </source>
</reference>
<sequence length="405" mass="44350">MDVYGGALRSRKRNTTSKGNETLRFPLHDLNEDLLERVLSWLPTSSFLRLTSVCKRWKSVSHSAAFMLACSQVPSRRPWFFMIDSHSHHQQQPVVFDSDEGNWKKLNNPPPPLLPTTPIAAAGGLLCFLRPDGGFIVTNPVTATCCHIDPPSPAAAPQPIRAIAMAAKRKGFEIVLVSGELPSLNFRVYTSLTQQWGEESSLTRKSGSGGGVDCAPYFLSKCGNVVTTNTQRSPSKQYSSILIDGDGGGGKILYFLSSAGAVVACDLCGGSFFEYPRLLPVFSEYSIDLVECGGRMWVVLLSEFLETASLRVWGWDEAGRCWKQAAAMPPCMSRELYGKKADVNCAGGGGKVLVCVSSGESCRYVMCDLGENEWAELPQCSVDGRRREFVSAFSFEPRIEVDFTP</sequence>
<dbReference type="SMART" id="SM00256">
    <property type="entry name" value="FBOX"/>
    <property type="match status" value="1"/>
</dbReference>
<dbReference type="Gene3D" id="1.20.1280.50">
    <property type="match status" value="1"/>
</dbReference>
<dbReference type="Proteomes" id="UP001567538">
    <property type="component" value="Unassembled WGS sequence"/>
</dbReference>
<gene>
    <name evidence="3" type="ORF">AAHA92_13296</name>
</gene>
<dbReference type="InterPro" id="IPR011043">
    <property type="entry name" value="Gal_Oxase/kelch_b-propeller"/>
</dbReference>
<dbReference type="EMBL" id="JBEAFC010000006">
    <property type="protein sequence ID" value="KAL1552507.1"/>
    <property type="molecule type" value="Genomic_DNA"/>
</dbReference>
<feature type="domain" description="F-box" evidence="2">
    <location>
        <begin position="24"/>
        <end position="60"/>
    </location>
</feature>
<evidence type="ECO:0000313" key="4">
    <source>
        <dbReference type="Proteomes" id="UP001567538"/>
    </source>
</evidence>
<keyword evidence="4" id="KW-1185">Reference proteome</keyword>
<dbReference type="PANTHER" id="PTHR31672:SF7">
    <property type="entry name" value="F-BOX DOMAIN-CONTAINING PROTEIN"/>
    <property type="match status" value="1"/>
</dbReference>
<dbReference type="InterPro" id="IPR001810">
    <property type="entry name" value="F-box_dom"/>
</dbReference>
<dbReference type="SUPFAM" id="SSF50965">
    <property type="entry name" value="Galactose oxidase, central domain"/>
    <property type="match status" value="1"/>
</dbReference>
<dbReference type="PANTHER" id="PTHR31672">
    <property type="entry name" value="BNACNNG10540D PROTEIN"/>
    <property type="match status" value="1"/>
</dbReference>